<keyword evidence="1" id="KW-0597">Phosphoprotein</keyword>
<organism evidence="4">
    <name type="scientific">Sedimenticola thiotaurini</name>
    <dbReference type="NCBI Taxonomy" id="1543721"/>
    <lineage>
        <taxon>Bacteria</taxon>
        <taxon>Pseudomonadati</taxon>
        <taxon>Pseudomonadota</taxon>
        <taxon>Gammaproteobacteria</taxon>
        <taxon>Chromatiales</taxon>
        <taxon>Sedimenticolaceae</taxon>
        <taxon>Sedimenticola</taxon>
    </lineage>
</organism>
<dbReference type="Gene3D" id="3.40.50.2300">
    <property type="match status" value="1"/>
</dbReference>
<name>A0A831W660_9GAMM</name>
<dbReference type="SUPFAM" id="SSF52172">
    <property type="entry name" value="CheY-like"/>
    <property type="match status" value="1"/>
</dbReference>
<dbReference type="PANTHER" id="PTHR47233">
    <property type="entry name" value="CHEMOTAXIS PROTEIN CHEV"/>
    <property type="match status" value="1"/>
</dbReference>
<feature type="domain" description="CheW-like" evidence="3">
    <location>
        <begin position="19"/>
        <end position="165"/>
    </location>
</feature>
<dbReference type="InterPro" id="IPR036061">
    <property type="entry name" value="CheW-like_dom_sf"/>
</dbReference>
<comment type="caution">
    <text evidence="4">The sequence shown here is derived from an EMBL/GenBank/DDBJ whole genome shotgun (WGS) entry which is preliminary data.</text>
</comment>
<accession>A0A831W660</accession>
<dbReference type="EMBL" id="DRKP01000132">
    <property type="protein sequence ID" value="HEB96963.1"/>
    <property type="molecule type" value="Genomic_DNA"/>
</dbReference>
<dbReference type="PANTHER" id="PTHR47233:SF4">
    <property type="entry name" value="CHEMOTAXIS SIGNAL TRANSDUCTION PROTEIN"/>
    <property type="match status" value="1"/>
</dbReference>
<proteinExistence type="predicted"/>
<protein>
    <submittedName>
        <fullName evidence="4">Chemotaxis signal transduction protein CheV</fullName>
    </submittedName>
</protein>
<dbReference type="GO" id="GO:0000160">
    <property type="term" value="P:phosphorelay signal transduction system"/>
    <property type="evidence" value="ECO:0007669"/>
    <property type="project" value="InterPro"/>
</dbReference>
<dbReference type="SUPFAM" id="SSF50341">
    <property type="entry name" value="CheW-like"/>
    <property type="match status" value="1"/>
</dbReference>
<evidence type="ECO:0000259" key="2">
    <source>
        <dbReference type="PROSITE" id="PS50110"/>
    </source>
</evidence>
<dbReference type="PIRSF" id="PIRSF002867">
    <property type="entry name" value="CheV"/>
    <property type="match status" value="1"/>
</dbReference>
<dbReference type="InterPro" id="IPR024181">
    <property type="entry name" value="Chemotax_regulator_CheV"/>
</dbReference>
<evidence type="ECO:0000313" key="4">
    <source>
        <dbReference type="EMBL" id="HEB96963.1"/>
    </source>
</evidence>
<dbReference type="InterPro" id="IPR002545">
    <property type="entry name" value="CheW-lke_dom"/>
</dbReference>
<sequence>MTSFIQSVDARTQLAGTNRLEVLLFSLGKDSQTGRNEVFGINVFKVREVMHVPEITHAPDMPDAVEGMVSLRGTMVPVINLQKFCGISVEEPPKILMITEYNKHVQGFLVDSVDMIERLNWDEVKAPPPMLASRLGGLVTAVAELENNRLVMIMDVEKVLAETAGFYDDDTVFEGIQRHRNSDATVLFADDSSVARSQIKKTLEYMGINQISAINGAEAWKILNTIADQCEAFGNTVKDKIQIVLTDVEMPEMDGYVLTRKIKSDSRFDGIPVIMHSSLTADANQALGKGVGADAYVSKFQPIELARTLGELLD</sequence>
<gene>
    <name evidence="4" type="ORF">ENI96_11105</name>
</gene>
<dbReference type="PROSITE" id="PS50110">
    <property type="entry name" value="RESPONSE_REGULATORY"/>
    <property type="match status" value="1"/>
</dbReference>
<evidence type="ECO:0000259" key="3">
    <source>
        <dbReference type="PROSITE" id="PS50851"/>
    </source>
</evidence>
<dbReference type="SMART" id="SM00448">
    <property type="entry name" value="REC"/>
    <property type="match status" value="1"/>
</dbReference>
<dbReference type="Pfam" id="PF00072">
    <property type="entry name" value="Response_reg"/>
    <property type="match status" value="1"/>
</dbReference>
<reference evidence="4" key="1">
    <citation type="journal article" date="2020" name="mSystems">
        <title>Genome- and Community-Level Interaction Insights into Carbon Utilization and Element Cycling Functions of Hydrothermarchaeota in Hydrothermal Sediment.</title>
        <authorList>
            <person name="Zhou Z."/>
            <person name="Liu Y."/>
            <person name="Xu W."/>
            <person name="Pan J."/>
            <person name="Luo Z.H."/>
            <person name="Li M."/>
        </authorList>
    </citation>
    <scope>NUCLEOTIDE SEQUENCE [LARGE SCALE GENOMIC DNA]</scope>
    <source>
        <strain evidence="4">HyVt-443</strain>
    </source>
</reference>
<evidence type="ECO:0000256" key="1">
    <source>
        <dbReference type="PROSITE-ProRule" id="PRU00169"/>
    </source>
</evidence>
<dbReference type="SMART" id="SM00260">
    <property type="entry name" value="CheW"/>
    <property type="match status" value="1"/>
</dbReference>
<dbReference type="Pfam" id="PF01584">
    <property type="entry name" value="CheW"/>
    <property type="match status" value="1"/>
</dbReference>
<dbReference type="Proteomes" id="UP000886251">
    <property type="component" value="Unassembled WGS sequence"/>
</dbReference>
<feature type="domain" description="Response regulatory" evidence="2">
    <location>
        <begin position="185"/>
        <end position="314"/>
    </location>
</feature>
<dbReference type="AlphaFoldDB" id="A0A831W660"/>
<dbReference type="Gene3D" id="2.40.50.180">
    <property type="entry name" value="CheA-289, Domain 4"/>
    <property type="match status" value="1"/>
</dbReference>
<dbReference type="InterPro" id="IPR011006">
    <property type="entry name" value="CheY-like_superfamily"/>
</dbReference>
<dbReference type="PROSITE" id="PS50851">
    <property type="entry name" value="CHEW"/>
    <property type="match status" value="1"/>
</dbReference>
<dbReference type="Gene3D" id="2.30.30.40">
    <property type="entry name" value="SH3 Domains"/>
    <property type="match status" value="1"/>
</dbReference>
<dbReference type="InterPro" id="IPR001789">
    <property type="entry name" value="Sig_transdc_resp-reg_receiver"/>
</dbReference>
<feature type="modified residue" description="4-aspartylphosphate" evidence="1">
    <location>
        <position position="247"/>
    </location>
</feature>
<dbReference type="GO" id="GO:0006935">
    <property type="term" value="P:chemotaxis"/>
    <property type="evidence" value="ECO:0007669"/>
    <property type="project" value="InterPro"/>
</dbReference>